<proteinExistence type="evidence at transcript level"/>
<organism evidence="1">
    <name type="scientific">Amblyomma cajennense</name>
    <name type="common">Cayenne tick</name>
    <name type="synonym">Acarus cajennensis</name>
    <dbReference type="NCBI Taxonomy" id="34607"/>
    <lineage>
        <taxon>Eukaryota</taxon>
        <taxon>Metazoa</taxon>
        <taxon>Ecdysozoa</taxon>
        <taxon>Arthropoda</taxon>
        <taxon>Chelicerata</taxon>
        <taxon>Arachnida</taxon>
        <taxon>Acari</taxon>
        <taxon>Parasitiformes</taxon>
        <taxon>Ixodida</taxon>
        <taxon>Ixodoidea</taxon>
        <taxon>Ixodidae</taxon>
        <taxon>Amblyomminae</taxon>
        <taxon>Amblyomma</taxon>
    </lineage>
</organism>
<name>A0A023FDW5_AMBCJ</name>
<dbReference type="AlphaFoldDB" id="A0A023FDW5"/>
<accession>A0A023FDW5</accession>
<dbReference type="EMBL" id="GBBK01005524">
    <property type="protein sequence ID" value="JAC18958.1"/>
    <property type="molecule type" value="mRNA"/>
</dbReference>
<feature type="non-terminal residue" evidence="1">
    <location>
        <position position="111"/>
    </location>
</feature>
<sequence>MASGRSCLLAKTRMMASRISRSLMILCSSWRASSMRSGRHSPPQRLVPACLCSSAAQGTNLVLAADVPNVEFDVLVSDSLYIEAHCGNCGDRLAQLQLVQDGGLSGGVEAQ</sequence>
<reference evidence="1" key="1">
    <citation type="submission" date="2014-03" db="EMBL/GenBank/DDBJ databases">
        <title>The sialotranscriptome of Amblyomma triste, Amblyomma parvum and Amblyomma cajennense ticks, uncovered by 454-based RNA-seq.</title>
        <authorList>
            <person name="Garcia G.R."/>
            <person name="Gardinassi L.G."/>
            <person name="Ribeiro J.M."/>
            <person name="Anatriello E."/>
            <person name="Ferreira B.R."/>
            <person name="Moreira H.N."/>
            <person name="Mafra C."/>
            <person name="Olegario M.M."/>
            <person name="Szabo P.J."/>
            <person name="Miranda-Santos I.K."/>
            <person name="Maruyama S.R."/>
        </authorList>
    </citation>
    <scope>NUCLEOTIDE SEQUENCE</scope>
    <source>
        <strain evidence="1">Uberlandia</strain>
        <tissue evidence="1">Salivary glands</tissue>
    </source>
</reference>
<evidence type="ECO:0000313" key="1">
    <source>
        <dbReference type="EMBL" id="JAC18958.1"/>
    </source>
</evidence>
<protein>
    <submittedName>
        <fullName evidence="1">Putative secreted protein</fullName>
    </submittedName>
</protein>